<dbReference type="EMBL" id="JASCZI010122792">
    <property type="protein sequence ID" value="MED6164743.1"/>
    <property type="molecule type" value="Genomic_DNA"/>
</dbReference>
<keyword evidence="2" id="KW-1185">Reference proteome</keyword>
<dbReference type="Proteomes" id="UP001341840">
    <property type="component" value="Unassembled WGS sequence"/>
</dbReference>
<protein>
    <submittedName>
        <fullName evidence="1">Uncharacterized protein</fullName>
    </submittedName>
</protein>
<sequence>MSARNKTTLCRFHQLFHNVAEMPREVFCNHLIRYIAKTDWSHMFQTRDRFNFRDKSDEGVIDISNLSWIIKDVLNKVAVIFSHFIPFVLVEKSMNYVTYRGFKSPHIEEKAIRDPLQTTKKSCLFLVDVPKHIFVRRLQRILEETDPFSPGVLNIPIDTQQVVKIRMIKPSRQETKKVFDTCLEEQRAIAGDIRVNDRI</sequence>
<accession>A0ABU6UXI7</accession>
<organism evidence="1 2">
    <name type="scientific">Stylosanthes scabra</name>
    <dbReference type="NCBI Taxonomy" id="79078"/>
    <lineage>
        <taxon>Eukaryota</taxon>
        <taxon>Viridiplantae</taxon>
        <taxon>Streptophyta</taxon>
        <taxon>Embryophyta</taxon>
        <taxon>Tracheophyta</taxon>
        <taxon>Spermatophyta</taxon>
        <taxon>Magnoliopsida</taxon>
        <taxon>eudicotyledons</taxon>
        <taxon>Gunneridae</taxon>
        <taxon>Pentapetalae</taxon>
        <taxon>rosids</taxon>
        <taxon>fabids</taxon>
        <taxon>Fabales</taxon>
        <taxon>Fabaceae</taxon>
        <taxon>Papilionoideae</taxon>
        <taxon>50 kb inversion clade</taxon>
        <taxon>dalbergioids sensu lato</taxon>
        <taxon>Dalbergieae</taxon>
        <taxon>Pterocarpus clade</taxon>
        <taxon>Stylosanthes</taxon>
    </lineage>
</organism>
<reference evidence="1 2" key="1">
    <citation type="journal article" date="2023" name="Plants (Basel)">
        <title>Bridging the Gap: Combining Genomics and Transcriptomics Approaches to Understand Stylosanthes scabra, an Orphan Legume from the Brazilian Caatinga.</title>
        <authorList>
            <person name="Ferreira-Neto J.R.C."/>
            <person name="da Silva M.D."/>
            <person name="Binneck E."/>
            <person name="de Melo N.F."/>
            <person name="da Silva R.H."/>
            <person name="de Melo A.L.T.M."/>
            <person name="Pandolfi V."/>
            <person name="Bustamante F.O."/>
            <person name="Brasileiro-Vidal A.C."/>
            <person name="Benko-Iseppon A.M."/>
        </authorList>
    </citation>
    <scope>NUCLEOTIDE SEQUENCE [LARGE SCALE GENOMIC DNA]</scope>
    <source>
        <tissue evidence="1">Leaves</tissue>
    </source>
</reference>
<name>A0ABU6UXI7_9FABA</name>
<evidence type="ECO:0000313" key="1">
    <source>
        <dbReference type="EMBL" id="MED6164743.1"/>
    </source>
</evidence>
<evidence type="ECO:0000313" key="2">
    <source>
        <dbReference type="Proteomes" id="UP001341840"/>
    </source>
</evidence>
<comment type="caution">
    <text evidence="1">The sequence shown here is derived from an EMBL/GenBank/DDBJ whole genome shotgun (WGS) entry which is preliminary data.</text>
</comment>
<proteinExistence type="predicted"/>
<gene>
    <name evidence="1" type="ORF">PIB30_093091</name>
</gene>